<gene>
    <name evidence="2" type="ORF">BX591_104193</name>
</gene>
<proteinExistence type="predicted"/>
<evidence type="ECO:0000313" key="3">
    <source>
        <dbReference type="Proteomes" id="UP000248918"/>
    </source>
</evidence>
<sequence>MIFIHEASDKEILAGWAYFSEWRDSGNFLLLLDALDRLNHAERAWIAARGRRPPIRREWQVLRRCVMRGMARLRRPLLDANTPAKTERAIYGGGKRATLARTDQLNDRAVTIAMLGSGSKRVDYDKALATLAEWGIFRQKGYLMKRASELGLTQRRRPRPRRNLPAWPKPSGRIEQVEPGRLRHSGGAY</sequence>
<feature type="region of interest" description="Disordered" evidence="1">
    <location>
        <begin position="153"/>
        <end position="189"/>
    </location>
</feature>
<dbReference type="OrthoDB" id="9133646at2"/>
<accession>A0A329CLZ6</accession>
<evidence type="ECO:0000256" key="1">
    <source>
        <dbReference type="SAM" id="MobiDB-lite"/>
    </source>
</evidence>
<evidence type="ECO:0000313" key="2">
    <source>
        <dbReference type="EMBL" id="RAS35863.1"/>
    </source>
</evidence>
<dbReference type="Proteomes" id="UP000248918">
    <property type="component" value="Unassembled WGS sequence"/>
</dbReference>
<name>A0A329CLZ6_9BURK</name>
<dbReference type="AlphaFoldDB" id="A0A329CLZ6"/>
<protein>
    <submittedName>
        <fullName evidence="2">Uncharacterized protein</fullName>
    </submittedName>
</protein>
<dbReference type="RefSeq" id="WP_111930606.1">
    <property type="nucleotide sequence ID" value="NZ_CADFFP010000005.1"/>
</dbReference>
<dbReference type="EMBL" id="QLTK01000004">
    <property type="protein sequence ID" value="RAS35863.1"/>
    <property type="molecule type" value="Genomic_DNA"/>
</dbReference>
<organism evidence="2 3">
    <name type="scientific">Paraburkholderia bryophila</name>
    <dbReference type="NCBI Taxonomy" id="420952"/>
    <lineage>
        <taxon>Bacteria</taxon>
        <taxon>Pseudomonadati</taxon>
        <taxon>Pseudomonadota</taxon>
        <taxon>Betaproteobacteria</taxon>
        <taxon>Burkholderiales</taxon>
        <taxon>Burkholderiaceae</taxon>
        <taxon>Paraburkholderia</taxon>
    </lineage>
</organism>
<comment type="caution">
    <text evidence="2">The sequence shown here is derived from an EMBL/GenBank/DDBJ whole genome shotgun (WGS) entry which is preliminary data.</text>
</comment>
<reference evidence="2 3" key="1">
    <citation type="submission" date="2018-06" db="EMBL/GenBank/DDBJ databases">
        <title>Genomic Encyclopedia of Type Strains, Phase III (KMG-III): the genomes of soil and plant-associated and newly described type strains.</title>
        <authorList>
            <person name="Whitman W."/>
        </authorList>
    </citation>
    <scope>NUCLEOTIDE SEQUENCE [LARGE SCALE GENOMIC DNA]</scope>
    <source>
        <strain evidence="2 3">LMG 23644</strain>
    </source>
</reference>